<dbReference type="InterPro" id="IPR022636">
    <property type="entry name" value="S-AdoMet_synthetase_sfam"/>
</dbReference>
<dbReference type="HOGENOM" id="CLU_041802_1_1_10"/>
<evidence type="ECO:0000256" key="6">
    <source>
        <dbReference type="ARBA" id="ARBA00022723"/>
    </source>
</evidence>
<evidence type="ECO:0000313" key="17">
    <source>
        <dbReference type="EMBL" id="EFM02800.1"/>
    </source>
</evidence>
<feature type="domain" description="S-adenosylmethionine synthetase C-terminal" evidence="16">
    <location>
        <begin position="246"/>
        <end position="380"/>
    </location>
</feature>
<dbReference type="HAMAP" id="MF_00086">
    <property type="entry name" value="S_AdoMet_synth1"/>
    <property type="match status" value="1"/>
</dbReference>
<dbReference type="AlphaFoldDB" id="E0NPS4"/>
<evidence type="ECO:0000259" key="14">
    <source>
        <dbReference type="Pfam" id="PF00438"/>
    </source>
</evidence>
<reference evidence="17" key="1">
    <citation type="submission" date="2010-07" db="EMBL/GenBank/DDBJ databases">
        <authorList>
            <person name="Muzny D."/>
            <person name="Qin X."/>
            <person name="Deng J."/>
            <person name="Jiang H."/>
            <person name="Liu Y."/>
            <person name="Qu J."/>
            <person name="Song X.-Z."/>
            <person name="Zhang L."/>
            <person name="Thornton R."/>
            <person name="Coyle M."/>
            <person name="Francisco L."/>
            <person name="Jackson L."/>
            <person name="Javaid M."/>
            <person name="Korchina V."/>
            <person name="Kovar C."/>
            <person name="Mata R."/>
            <person name="Mathew T."/>
            <person name="Ngo R."/>
            <person name="Nguyen L."/>
            <person name="Nguyen N."/>
            <person name="Okwuonu G."/>
            <person name="Ongeri F."/>
            <person name="Pham C."/>
            <person name="Simmons D."/>
            <person name="Wilczek-Boney K."/>
            <person name="Hale W."/>
            <person name="Jakkamsetti A."/>
            <person name="Pham P."/>
            <person name="Ruth R."/>
            <person name="San Lucas F."/>
            <person name="Warren J."/>
            <person name="Zhang J."/>
            <person name="Zhao Z."/>
            <person name="Zhou C."/>
            <person name="Zhu D."/>
            <person name="Lee S."/>
            <person name="Bess C."/>
            <person name="Blankenburg K."/>
            <person name="Forbes L."/>
            <person name="Fu Q."/>
            <person name="Gubbala S."/>
            <person name="Hirani K."/>
            <person name="Jayaseelan J.C."/>
            <person name="Lara F."/>
            <person name="Munidasa M."/>
            <person name="Palculict T."/>
            <person name="Patil S."/>
            <person name="Pu L.-L."/>
            <person name="Saada N."/>
            <person name="Tang L."/>
            <person name="Weissenberger G."/>
            <person name="Zhu Y."/>
            <person name="Hemphill L."/>
            <person name="Shang Y."/>
            <person name="Youmans B."/>
            <person name="Ayvaz T."/>
            <person name="Ross M."/>
            <person name="Santibanez J."/>
            <person name="Aqrawi P."/>
            <person name="Gross S."/>
            <person name="Joshi V."/>
            <person name="Fowler G."/>
            <person name="Nazareth L."/>
            <person name="Reid J."/>
            <person name="Worley K."/>
            <person name="Petrosino J."/>
            <person name="Highlander S."/>
            <person name="Gibbs R."/>
        </authorList>
    </citation>
    <scope>NUCLEOTIDE SEQUENCE [LARGE SCALE GENOMIC DNA]</scope>
    <source>
        <strain evidence="17">DSM 16973</strain>
    </source>
</reference>
<evidence type="ECO:0000256" key="8">
    <source>
        <dbReference type="ARBA" id="ARBA00022840"/>
    </source>
</evidence>
<dbReference type="PANTHER" id="PTHR11964">
    <property type="entry name" value="S-ADENOSYLMETHIONINE SYNTHETASE"/>
    <property type="match status" value="1"/>
</dbReference>
<dbReference type="FunFam" id="3.30.300.10:FF:000020">
    <property type="entry name" value="S-adenosylmethionine synthase"/>
    <property type="match status" value="1"/>
</dbReference>
<dbReference type="PIRSF" id="PIRSF000497">
    <property type="entry name" value="MAT"/>
    <property type="match status" value="1"/>
</dbReference>
<dbReference type="eggNOG" id="COG0192">
    <property type="taxonomic scope" value="Bacteria"/>
</dbReference>
<feature type="binding site" description="in other chain" evidence="11">
    <location>
        <begin position="164"/>
        <end position="166"/>
    </location>
    <ligand>
        <name>ATP</name>
        <dbReference type="ChEBI" id="CHEBI:30616"/>
        <note>ligand shared between two neighboring subunits</note>
    </ligand>
</feature>
<dbReference type="PROSITE" id="PS00376">
    <property type="entry name" value="ADOMET_SYNTHASE_1"/>
    <property type="match status" value="1"/>
</dbReference>
<comment type="similarity">
    <text evidence="2 11 13">Belongs to the AdoMet synthase family.</text>
</comment>
<evidence type="ECO:0000259" key="15">
    <source>
        <dbReference type="Pfam" id="PF02772"/>
    </source>
</evidence>
<feature type="domain" description="S-adenosylmethionine synthetase central" evidence="15">
    <location>
        <begin position="113"/>
        <end position="244"/>
    </location>
</feature>
<sequence length="419" mass="46538">MSYLFSSESVSEGHPDKVADQISDAILDQLLAYDEKARVAIETLVTTGQAIVAGEVRSTEYVDIQTLARNTINRIGYTKAEYQFDGNSCGILSAIHEQSDDINRGVDNGQDEDQGAGDQGMMFGYATNETENYMPVSLELAHLIVKTLATIRREGREMTYLRPDAKSQVTVEYDDDHTVQRIHTIVISTQHDEFMDNDEVMLAKIREDVIRILIPRVKAQIQSEKVLALFNDDIIYWVNPTGKFVIGGPHGDTGLTGRKIIVDTYGGKGAHGGGCFSGKDSSKVDRSAAYAARHIAKNMVAAGVSDEMLVQVSYAIGIAQPVSIFVNTYGKSHVQMTDGEIAAKIKEMFDLRPKAIERKLKLRQPIFSETAAYGHMGRKNEVVHKTFTSRYHETKTMEVELFTWEKLDLVGDIKQAFGL</sequence>
<comment type="pathway">
    <text evidence="1 11">Amino-acid biosynthesis; S-adenosyl-L-methionine biosynthesis; S-adenosyl-L-methionine from L-methionine: step 1/1.</text>
</comment>
<dbReference type="GO" id="GO:0005524">
    <property type="term" value="F:ATP binding"/>
    <property type="evidence" value="ECO:0007669"/>
    <property type="project" value="UniProtKB-UniRule"/>
</dbReference>
<dbReference type="Pfam" id="PF02773">
    <property type="entry name" value="S-AdoMet_synt_C"/>
    <property type="match status" value="1"/>
</dbReference>
<keyword evidence="7 11" id="KW-0547">Nucleotide-binding</keyword>
<dbReference type="InterPro" id="IPR022630">
    <property type="entry name" value="S-AdoMet_synt_C"/>
</dbReference>
<feature type="binding site" description="in other chain" evidence="11">
    <location>
        <position position="98"/>
    </location>
    <ligand>
        <name>L-methionine</name>
        <dbReference type="ChEBI" id="CHEBI:57844"/>
        <note>ligand shared between two neighboring subunits</note>
    </ligand>
</feature>
<keyword evidence="18" id="KW-1185">Reference proteome</keyword>
<evidence type="ECO:0000256" key="5">
    <source>
        <dbReference type="ARBA" id="ARBA00022679"/>
    </source>
</evidence>
<dbReference type="InterPro" id="IPR022628">
    <property type="entry name" value="S-AdoMet_synt_N"/>
</dbReference>
<evidence type="ECO:0000256" key="12">
    <source>
        <dbReference type="RuleBase" id="RU000542"/>
    </source>
</evidence>
<dbReference type="GO" id="GO:0006730">
    <property type="term" value="P:one-carbon metabolic process"/>
    <property type="evidence" value="ECO:0007669"/>
    <property type="project" value="UniProtKB-KW"/>
</dbReference>
<feature type="binding site" evidence="11">
    <location>
        <position position="16"/>
    </location>
    <ligand>
        <name>Mg(2+)</name>
        <dbReference type="ChEBI" id="CHEBI:18420"/>
    </ligand>
</feature>
<dbReference type="EC" id="2.5.1.6" evidence="11"/>
<dbReference type="CDD" id="cd18079">
    <property type="entry name" value="S-AdoMet_synt"/>
    <property type="match status" value="1"/>
</dbReference>
<dbReference type="RefSeq" id="WP_006947862.1">
    <property type="nucleotide sequence ID" value="NZ_BAJI01000005.1"/>
</dbReference>
<dbReference type="InterPro" id="IPR022629">
    <property type="entry name" value="S-AdoMet_synt_central"/>
</dbReference>
<dbReference type="GO" id="GO:0006556">
    <property type="term" value="P:S-adenosylmethionine biosynthetic process"/>
    <property type="evidence" value="ECO:0007669"/>
    <property type="project" value="UniProtKB-UniRule"/>
</dbReference>
<keyword evidence="5 11" id="KW-0808">Transferase</keyword>
<feature type="binding site" description="in other chain" evidence="11">
    <location>
        <begin position="258"/>
        <end position="259"/>
    </location>
    <ligand>
        <name>ATP</name>
        <dbReference type="ChEBI" id="CHEBI:30616"/>
        <note>ligand shared between two neighboring subunits</note>
    </ligand>
</feature>
<evidence type="ECO:0000256" key="3">
    <source>
        <dbReference type="ARBA" id="ARBA00022490"/>
    </source>
</evidence>
<dbReference type="OrthoDB" id="9801686at2"/>
<evidence type="ECO:0000256" key="11">
    <source>
        <dbReference type="HAMAP-Rule" id="MF_00086"/>
    </source>
</evidence>
<evidence type="ECO:0000259" key="16">
    <source>
        <dbReference type="Pfam" id="PF02773"/>
    </source>
</evidence>
<comment type="caution">
    <text evidence="11">Lacks conserved residue(s) required for the propagation of feature annotation.</text>
</comment>
<dbReference type="Pfam" id="PF02772">
    <property type="entry name" value="S-AdoMet_synt_M"/>
    <property type="match status" value="1"/>
</dbReference>
<proteinExistence type="inferred from homology"/>
<evidence type="ECO:0000256" key="13">
    <source>
        <dbReference type="RuleBase" id="RU004462"/>
    </source>
</evidence>
<keyword evidence="9 11" id="KW-0460">Magnesium</keyword>
<feature type="domain" description="S-adenosylmethionine synthetase N-terminal" evidence="14">
    <location>
        <begin position="3"/>
        <end position="99"/>
    </location>
</feature>
<dbReference type="Pfam" id="PF00438">
    <property type="entry name" value="S-AdoMet_synt_N"/>
    <property type="match status" value="1"/>
</dbReference>
<feature type="binding site" description="in other chain" evidence="11">
    <location>
        <position position="283"/>
    </location>
    <ligand>
        <name>L-methionine</name>
        <dbReference type="ChEBI" id="CHEBI:57844"/>
        <note>ligand shared between two neighboring subunits</note>
    </ligand>
</feature>
<keyword evidence="3 11" id="KW-0963">Cytoplasm</keyword>
<evidence type="ECO:0000256" key="10">
    <source>
        <dbReference type="ARBA" id="ARBA00022958"/>
    </source>
</evidence>
<dbReference type="PROSITE" id="PS00377">
    <property type="entry name" value="ADOMET_SYNTHASE_2"/>
    <property type="match status" value="1"/>
</dbReference>
<dbReference type="Proteomes" id="UP000004394">
    <property type="component" value="Unassembled WGS sequence"/>
</dbReference>
<name>E0NPS4_9BACT</name>
<dbReference type="InterPro" id="IPR022631">
    <property type="entry name" value="ADOMET_SYNTHASE_CS"/>
</dbReference>
<evidence type="ECO:0000256" key="4">
    <source>
        <dbReference type="ARBA" id="ARBA00022563"/>
    </source>
</evidence>
<dbReference type="STRING" id="862515.HMPREF0658_0175"/>
<feature type="binding site" description="in other chain" evidence="11">
    <location>
        <position position="55"/>
    </location>
    <ligand>
        <name>L-methionine</name>
        <dbReference type="ChEBI" id="CHEBI:57844"/>
        <note>ligand shared between two neighboring subunits</note>
    </ligand>
</feature>
<dbReference type="GO" id="GO:0000287">
    <property type="term" value="F:magnesium ion binding"/>
    <property type="evidence" value="ECO:0007669"/>
    <property type="project" value="UniProtKB-UniRule"/>
</dbReference>
<comment type="catalytic activity">
    <reaction evidence="11">
        <text>L-methionine + ATP + H2O = S-adenosyl-L-methionine + phosphate + diphosphate</text>
        <dbReference type="Rhea" id="RHEA:21080"/>
        <dbReference type="ChEBI" id="CHEBI:15377"/>
        <dbReference type="ChEBI" id="CHEBI:30616"/>
        <dbReference type="ChEBI" id="CHEBI:33019"/>
        <dbReference type="ChEBI" id="CHEBI:43474"/>
        <dbReference type="ChEBI" id="CHEBI:57844"/>
        <dbReference type="ChEBI" id="CHEBI:59789"/>
        <dbReference type="EC" id="2.5.1.6"/>
    </reaction>
</comment>
<comment type="cofactor">
    <cofactor evidence="11">
        <name>K(+)</name>
        <dbReference type="ChEBI" id="CHEBI:29103"/>
    </cofactor>
    <text evidence="11">Binds 1 potassium ion per subunit.</text>
</comment>
<keyword evidence="6 11" id="KW-0479">Metal-binding</keyword>
<evidence type="ECO:0000256" key="2">
    <source>
        <dbReference type="ARBA" id="ARBA00009685"/>
    </source>
</evidence>
<evidence type="ECO:0000256" key="9">
    <source>
        <dbReference type="ARBA" id="ARBA00022842"/>
    </source>
</evidence>
<comment type="function">
    <text evidence="11">Catalyzes the formation of S-adenosylmethionine (AdoMet) from methionine and ATP. The overall synthetic reaction is composed of two sequential steps, AdoMet formation and the subsequent tripolyphosphate hydrolysis which occurs prior to release of AdoMet from the enzyme.</text>
</comment>
<feature type="binding site" description="in other chain" evidence="11">
    <location>
        <position position="14"/>
    </location>
    <ligand>
        <name>ATP</name>
        <dbReference type="ChEBI" id="CHEBI:30616"/>
        <note>ligand shared between two neighboring subunits</note>
    </ligand>
</feature>
<dbReference type="EMBL" id="AEEI01000008">
    <property type="protein sequence ID" value="EFM02800.1"/>
    <property type="molecule type" value="Genomic_DNA"/>
</dbReference>
<dbReference type="SUPFAM" id="SSF55973">
    <property type="entry name" value="S-adenosylmethionine synthetase"/>
    <property type="match status" value="3"/>
</dbReference>
<evidence type="ECO:0000313" key="18">
    <source>
        <dbReference type="Proteomes" id="UP000004394"/>
    </source>
</evidence>
<dbReference type="GO" id="GO:0005737">
    <property type="term" value="C:cytoplasm"/>
    <property type="evidence" value="ECO:0007669"/>
    <property type="project" value="UniProtKB-SubCell"/>
</dbReference>
<feature type="binding site" description="in other chain" evidence="11">
    <location>
        <begin position="243"/>
        <end position="244"/>
    </location>
    <ligand>
        <name>ATP</name>
        <dbReference type="ChEBI" id="CHEBI:30616"/>
        <note>ligand shared between two neighboring subunits</note>
    </ligand>
</feature>
<comment type="subunit">
    <text evidence="11">Homotetramer; dimer of dimers.</text>
</comment>
<dbReference type="Gene3D" id="3.30.300.10">
    <property type="match status" value="3"/>
</dbReference>
<protein>
    <recommendedName>
        <fullName evidence="11">S-adenosylmethionine synthase</fullName>
        <shortName evidence="11">AdoMet synthase</shortName>
        <ecNumber evidence="11">2.5.1.6</ecNumber>
    </recommendedName>
    <alternativeName>
        <fullName evidence="11">MAT</fullName>
    </alternativeName>
    <alternativeName>
        <fullName evidence="11">Methionine adenosyltransferase</fullName>
    </alternativeName>
</protein>
<keyword evidence="10 11" id="KW-0630">Potassium</keyword>
<gene>
    <name evidence="11 17" type="primary">metK</name>
    <name evidence="17" type="ORF">HMPREF0658_0175</name>
</gene>
<organism evidence="17 18">
    <name type="scientific">Hoylesella marshii DSM 16973 = JCM 13450</name>
    <dbReference type="NCBI Taxonomy" id="862515"/>
    <lineage>
        <taxon>Bacteria</taxon>
        <taxon>Pseudomonadati</taxon>
        <taxon>Bacteroidota</taxon>
        <taxon>Bacteroidia</taxon>
        <taxon>Bacteroidales</taxon>
        <taxon>Prevotellaceae</taxon>
        <taxon>Hoylesella</taxon>
    </lineage>
</organism>
<comment type="caution">
    <text evidence="17">The sequence shown here is derived from an EMBL/GenBank/DDBJ whole genome shotgun (WGS) entry which is preliminary data.</text>
</comment>
<dbReference type="NCBIfam" id="TIGR01034">
    <property type="entry name" value="metK"/>
    <property type="match status" value="1"/>
</dbReference>
<feature type="binding site" evidence="11">
    <location>
        <position position="42"/>
    </location>
    <ligand>
        <name>K(+)</name>
        <dbReference type="ChEBI" id="CHEBI:29103"/>
    </ligand>
</feature>
<feature type="binding site" evidence="11">
    <location>
        <position position="252"/>
    </location>
    <ligand>
        <name>L-methionine</name>
        <dbReference type="ChEBI" id="CHEBI:57844"/>
        <note>ligand shared between two neighboring subunits</note>
    </ligand>
</feature>
<feature type="binding site" evidence="11">
    <location>
        <position position="279"/>
    </location>
    <ligand>
        <name>ATP</name>
        <dbReference type="ChEBI" id="CHEBI:30616"/>
        <note>ligand shared between two neighboring subunits</note>
    </ligand>
</feature>
<comment type="subcellular location">
    <subcellularLocation>
        <location evidence="11 12">Cytoplasm</location>
    </subcellularLocation>
</comment>
<evidence type="ECO:0000256" key="1">
    <source>
        <dbReference type="ARBA" id="ARBA00005224"/>
    </source>
</evidence>
<feature type="binding site" evidence="11">
    <location>
        <position position="252"/>
    </location>
    <ligand>
        <name>ATP</name>
        <dbReference type="ChEBI" id="CHEBI:30616"/>
        <note>ligand shared between two neighboring subunits</note>
    </ligand>
</feature>
<keyword evidence="8 11" id="KW-0067">ATP-binding</keyword>
<keyword evidence="4 11" id="KW-0554">One-carbon metabolism</keyword>
<feature type="region of interest" description="Flexible loop" evidence="11">
    <location>
        <begin position="98"/>
        <end position="108"/>
    </location>
</feature>
<accession>E0NPS4</accession>
<dbReference type="GO" id="GO:0004478">
    <property type="term" value="F:methionine adenosyltransferase activity"/>
    <property type="evidence" value="ECO:0007669"/>
    <property type="project" value="UniProtKB-UniRule"/>
</dbReference>
<evidence type="ECO:0000256" key="7">
    <source>
        <dbReference type="ARBA" id="ARBA00022741"/>
    </source>
</evidence>
<dbReference type="UniPathway" id="UPA00315">
    <property type="reaction ID" value="UER00080"/>
</dbReference>
<dbReference type="InterPro" id="IPR002133">
    <property type="entry name" value="S-AdoMet_synthetase"/>
</dbReference>
<comment type="cofactor">
    <cofactor evidence="11">
        <name>Mg(2+)</name>
        <dbReference type="ChEBI" id="CHEBI:18420"/>
    </cofactor>
    <text evidence="11">Binds 2 divalent ions per subunit.</text>
</comment>